<evidence type="ECO:0000313" key="9">
    <source>
        <dbReference type="EnsemblMetazoa" id="ISCW000992-PA"/>
    </source>
</evidence>
<keyword evidence="4 7" id="KW-1133">Transmembrane helix</keyword>
<feature type="transmembrane region" description="Helical" evidence="7">
    <location>
        <begin position="36"/>
        <end position="56"/>
    </location>
</feature>
<dbReference type="STRING" id="6945.B7P2X4"/>
<dbReference type="EMBL" id="ABJB010745879">
    <property type="status" value="NOT_ANNOTATED_CDS"/>
    <property type="molecule type" value="Genomic_DNA"/>
</dbReference>
<organism>
    <name type="scientific">Ixodes scapularis</name>
    <name type="common">Black-legged tick</name>
    <name type="synonym">Deer tick</name>
    <dbReference type="NCBI Taxonomy" id="6945"/>
    <lineage>
        <taxon>Eukaryota</taxon>
        <taxon>Metazoa</taxon>
        <taxon>Ecdysozoa</taxon>
        <taxon>Arthropoda</taxon>
        <taxon>Chelicerata</taxon>
        <taxon>Arachnida</taxon>
        <taxon>Acari</taxon>
        <taxon>Parasitiformes</taxon>
        <taxon>Ixodida</taxon>
        <taxon>Ixodoidea</taxon>
        <taxon>Ixodidae</taxon>
        <taxon>Ixodinae</taxon>
        <taxon>Ixodes</taxon>
    </lineage>
</organism>
<dbReference type="PaxDb" id="6945-B7P2X4"/>
<dbReference type="InParanoid" id="B7P2X4"/>
<dbReference type="GO" id="GO:0015031">
    <property type="term" value="P:protein transport"/>
    <property type="evidence" value="ECO:0007669"/>
    <property type="project" value="InterPro"/>
</dbReference>
<evidence type="ECO:0000256" key="4">
    <source>
        <dbReference type="ARBA" id="ARBA00022989"/>
    </source>
</evidence>
<evidence type="ECO:0000313" key="8">
    <source>
        <dbReference type="EMBL" id="EEC00946.1"/>
    </source>
</evidence>
<evidence type="ECO:0000256" key="3">
    <source>
        <dbReference type="ARBA" id="ARBA00022692"/>
    </source>
</evidence>
<sequence>MLTHTAGWFDAFRENGGPTLYMSDNRTSVSADPAEVLVYLAFVTLLVAFLAVVPGIRKERCTTVFCVSSSLLVGAAILIGVHGTSWHVGRGQTVTYYRAFSRERIPARLGVYVGLSSVNVTYAAVVENARSNETLDINFNEEFWWPKPTSLRKEYYDALVKGLPFPILTVLDYLSQDSGGFLWGRMYRAAGGWAQLFLWASFAAWLLANVLLCAVPRYGTYTLQLTGALMVVSTIIYSSLLPDLPLVIPLEGDFLQLSMGWNFWLVLIIGILAIILGGVMALVDILYPSKFPTVLEVDYDTPYRYFVAQGNTSRNTSAANSTANSPVPLPKYHKMGSSEEYSGPSSSGMNPLGGIILPADDSDSITNMIEEPDAGIDNAAFESEHEDGCVMVDGKRAVTLQDFGKFADANRISSPSSSNSGSGSMAAKRRAFGSSIGFNVKDVTIDIHAESSKW</sequence>
<feature type="transmembrane region" description="Helical" evidence="7">
    <location>
        <begin position="222"/>
        <end position="241"/>
    </location>
</feature>
<dbReference type="FunCoup" id="B7P2X4">
    <property type="interactions" value="32"/>
</dbReference>
<dbReference type="PANTHER" id="PTHR31158">
    <property type="entry name" value="DUAL OXIDASE 2"/>
    <property type="match status" value="1"/>
</dbReference>
<dbReference type="OrthoDB" id="10042652at2759"/>
<keyword evidence="6" id="KW-0325">Glycoprotein</keyword>
<feature type="transmembrane region" description="Helical" evidence="7">
    <location>
        <begin position="196"/>
        <end position="215"/>
    </location>
</feature>
<feature type="transmembrane region" description="Helical" evidence="7">
    <location>
        <begin position="261"/>
        <end position="283"/>
    </location>
</feature>
<accession>B7P2X4</accession>
<dbReference type="VEuPathDB" id="VectorBase:ISCI000992"/>
<dbReference type="PANTHER" id="PTHR31158:SF10">
    <property type="entry name" value="LD27791P"/>
    <property type="match status" value="1"/>
</dbReference>
<evidence type="ECO:0000256" key="6">
    <source>
        <dbReference type="ARBA" id="ARBA00023180"/>
    </source>
</evidence>
<dbReference type="AlphaFoldDB" id="B7P2X4"/>
<evidence type="ECO:0000256" key="7">
    <source>
        <dbReference type="SAM" id="Phobius"/>
    </source>
</evidence>
<dbReference type="EMBL" id="DS624854">
    <property type="protein sequence ID" value="EEC00946.1"/>
    <property type="molecule type" value="Genomic_DNA"/>
</dbReference>
<dbReference type="Proteomes" id="UP000001555">
    <property type="component" value="Unassembled WGS sequence"/>
</dbReference>
<keyword evidence="5 7" id="KW-0472">Membrane</keyword>
<reference evidence="8 10" key="1">
    <citation type="submission" date="2008-03" db="EMBL/GenBank/DDBJ databases">
        <title>Annotation of Ixodes scapularis.</title>
        <authorList>
            <consortium name="Ixodes scapularis Genome Project Consortium"/>
            <person name="Caler E."/>
            <person name="Hannick L.I."/>
            <person name="Bidwell S."/>
            <person name="Joardar V."/>
            <person name="Thiagarajan M."/>
            <person name="Amedeo P."/>
            <person name="Galinsky K.J."/>
            <person name="Schobel S."/>
            <person name="Inman J."/>
            <person name="Hostetler J."/>
            <person name="Miller J."/>
            <person name="Hammond M."/>
            <person name="Megy K."/>
            <person name="Lawson D."/>
            <person name="Kodira C."/>
            <person name="Sutton G."/>
            <person name="Meyer J."/>
            <person name="Hill C.A."/>
            <person name="Birren B."/>
            <person name="Nene V."/>
            <person name="Collins F."/>
            <person name="Alarcon-Chaidez F."/>
            <person name="Wikel S."/>
            <person name="Strausberg R."/>
        </authorList>
    </citation>
    <scope>NUCLEOTIDE SEQUENCE [LARGE SCALE GENOMIC DNA]</scope>
    <source>
        <strain evidence="10">Wikel</strain>
        <strain evidence="8">Wikel colony</strain>
    </source>
</reference>
<dbReference type="HOGENOM" id="CLU_603099_0_0_1"/>
<keyword evidence="3 7" id="KW-0812">Transmembrane</keyword>
<feature type="transmembrane region" description="Helical" evidence="7">
    <location>
        <begin position="63"/>
        <end position="81"/>
    </location>
</feature>
<keyword evidence="10" id="KW-1185">Reference proteome</keyword>
<reference evidence="9" key="2">
    <citation type="submission" date="2020-05" db="UniProtKB">
        <authorList>
            <consortium name="EnsemblMetazoa"/>
        </authorList>
    </citation>
    <scope>IDENTIFICATION</scope>
    <source>
        <strain evidence="9">wikel</strain>
    </source>
</reference>
<dbReference type="EnsemblMetazoa" id="ISCW000992-RA">
    <property type="protein sequence ID" value="ISCW000992-PA"/>
    <property type="gene ID" value="ISCW000992"/>
</dbReference>
<protein>
    <submittedName>
        <fullName evidence="8 9">Dual oxidase maturation factor, putative</fullName>
    </submittedName>
</protein>
<comment type="similarity">
    <text evidence="2">Belongs to the DUOXA family.</text>
</comment>
<gene>
    <name evidence="9" type="primary">8023819</name>
    <name evidence="8" type="ORF">IscW_ISCW000992</name>
</gene>
<evidence type="ECO:0000256" key="5">
    <source>
        <dbReference type="ARBA" id="ARBA00023136"/>
    </source>
</evidence>
<comment type="subcellular location">
    <subcellularLocation>
        <location evidence="1">Membrane</location>
        <topology evidence="1">Multi-pass membrane protein</topology>
    </subcellularLocation>
</comment>
<dbReference type="GO" id="GO:0005789">
    <property type="term" value="C:endoplasmic reticulum membrane"/>
    <property type="evidence" value="ECO:0007669"/>
    <property type="project" value="InterPro"/>
</dbReference>
<dbReference type="EMBL" id="ABJB010666381">
    <property type="status" value="NOT_ANNOTATED_CDS"/>
    <property type="molecule type" value="Genomic_DNA"/>
</dbReference>
<dbReference type="Pfam" id="PF10204">
    <property type="entry name" value="DuoxA"/>
    <property type="match status" value="1"/>
</dbReference>
<evidence type="ECO:0000256" key="1">
    <source>
        <dbReference type="ARBA" id="ARBA00004141"/>
    </source>
</evidence>
<evidence type="ECO:0000313" key="10">
    <source>
        <dbReference type="Proteomes" id="UP000001555"/>
    </source>
</evidence>
<evidence type="ECO:0000256" key="2">
    <source>
        <dbReference type="ARBA" id="ARBA00009816"/>
    </source>
</evidence>
<proteinExistence type="inferred from homology"/>
<dbReference type="InterPro" id="IPR018469">
    <property type="entry name" value="Dual_oxidase_maturation_fac"/>
</dbReference>
<dbReference type="GO" id="GO:0016020">
    <property type="term" value="C:membrane"/>
    <property type="evidence" value="ECO:0000318"/>
    <property type="project" value="GO_Central"/>
</dbReference>
<dbReference type="OMA" id="MHAFVIF"/>
<dbReference type="VEuPathDB" id="VectorBase:ISCW000992"/>
<name>B7P2X4_IXOSC</name>
<dbReference type="VEuPathDB" id="VectorBase:ISCP_008620"/>